<accession>A0AAE3QX10</accession>
<dbReference type="Gene3D" id="3.40.50.300">
    <property type="entry name" value="P-loop containing nucleotide triphosphate hydrolases"/>
    <property type="match status" value="2"/>
</dbReference>
<dbReference type="InterPro" id="IPR050474">
    <property type="entry name" value="Hel308_SKI2-like"/>
</dbReference>
<dbReference type="PROSITE" id="PS51194">
    <property type="entry name" value="HELICASE_CTER"/>
    <property type="match status" value="1"/>
</dbReference>
<comment type="caution">
    <text evidence="7">The sequence shown here is derived from an EMBL/GenBank/DDBJ whole genome shotgun (WGS) entry which is preliminary data.</text>
</comment>
<name>A0AAE3QX10_9BACT</name>
<dbReference type="InterPro" id="IPR011545">
    <property type="entry name" value="DEAD/DEAH_box_helicase_dom"/>
</dbReference>
<reference evidence="7" key="1">
    <citation type="submission" date="2023-05" db="EMBL/GenBank/DDBJ databases">
        <authorList>
            <person name="Zhang X."/>
        </authorList>
    </citation>
    <scope>NUCLEOTIDE SEQUENCE</scope>
    <source>
        <strain evidence="7">YF14B1</strain>
    </source>
</reference>
<keyword evidence="1" id="KW-0547">Nucleotide-binding</keyword>
<organism evidence="7 8">
    <name type="scientific">Xanthocytophaga flava</name>
    <dbReference type="NCBI Taxonomy" id="3048013"/>
    <lineage>
        <taxon>Bacteria</taxon>
        <taxon>Pseudomonadati</taxon>
        <taxon>Bacteroidota</taxon>
        <taxon>Cytophagia</taxon>
        <taxon>Cytophagales</taxon>
        <taxon>Rhodocytophagaceae</taxon>
        <taxon>Xanthocytophaga</taxon>
    </lineage>
</organism>
<dbReference type="RefSeq" id="WP_313985483.1">
    <property type="nucleotide sequence ID" value="NZ_JASJOS010000014.1"/>
</dbReference>
<feature type="domain" description="Helicase C-terminal" evidence="6">
    <location>
        <begin position="287"/>
        <end position="486"/>
    </location>
</feature>
<keyword evidence="3 7" id="KW-0347">Helicase</keyword>
<evidence type="ECO:0000256" key="2">
    <source>
        <dbReference type="ARBA" id="ARBA00022801"/>
    </source>
</evidence>
<proteinExistence type="predicted"/>
<evidence type="ECO:0000256" key="3">
    <source>
        <dbReference type="ARBA" id="ARBA00022806"/>
    </source>
</evidence>
<dbReference type="PANTHER" id="PTHR47961:SF6">
    <property type="entry name" value="DNA-DIRECTED DNA POLYMERASE"/>
    <property type="match status" value="1"/>
</dbReference>
<dbReference type="GO" id="GO:0016787">
    <property type="term" value="F:hydrolase activity"/>
    <property type="evidence" value="ECO:0007669"/>
    <property type="project" value="UniProtKB-KW"/>
</dbReference>
<dbReference type="Pfam" id="PF00270">
    <property type="entry name" value="DEAD"/>
    <property type="match status" value="1"/>
</dbReference>
<protein>
    <submittedName>
        <fullName evidence="7">DEAD/DEAH box helicase</fullName>
    </submittedName>
</protein>
<evidence type="ECO:0000313" key="8">
    <source>
        <dbReference type="Proteomes" id="UP001241110"/>
    </source>
</evidence>
<dbReference type="SMART" id="SM00487">
    <property type="entry name" value="DEXDc"/>
    <property type="match status" value="1"/>
</dbReference>
<dbReference type="PANTHER" id="PTHR47961">
    <property type="entry name" value="DNA POLYMERASE THETA, PUTATIVE (AFU_ORTHOLOGUE AFUA_1G05260)-RELATED"/>
    <property type="match status" value="1"/>
</dbReference>
<evidence type="ECO:0000256" key="4">
    <source>
        <dbReference type="ARBA" id="ARBA00022840"/>
    </source>
</evidence>
<dbReference type="Proteomes" id="UP001241110">
    <property type="component" value="Unassembled WGS sequence"/>
</dbReference>
<dbReference type="SUPFAM" id="SSF52540">
    <property type="entry name" value="P-loop containing nucleoside triphosphate hydrolases"/>
    <property type="match status" value="1"/>
</dbReference>
<evidence type="ECO:0000256" key="1">
    <source>
        <dbReference type="ARBA" id="ARBA00022741"/>
    </source>
</evidence>
<dbReference type="PROSITE" id="PS51192">
    <property type="entry name" value="HELICASE_ATP_BIND_1"/>
    <property type="match status" value="1"/>
</dbReference>
<dbReference type="InterPro" id="IPR001650">
    <property type="entry name" value="Helicase_C-like"/>
</dbReference>
<keyword evidence="2" id="KW-0378">Hydrolase</keyword>
<sequence length="714" mass="82825">MAEHLSLNQVNDLLTSEQTDITDPFLILKTIASNLNQQNSALLQEVILRILEKRSFFSNYEHLVNDFARHIGLFPYLKREDLNIADQIAYEYHRPDGIRENNIVFHRVQAQVYFKLLEGKNVILSAPTSFGKSLIIDTLIASEKYKNIVIVLPTIALIDETRRRLIRFKDSYKVITHTSQRIEDKNIFILTQERVIEIINNIHIDFFVIDEFYKIQPSSNDKERSLILNHAFYKLLKDRGQFYLLGPDIRAVDTNIFPGNSEVIFIKSDYKTVVTEKELVKKGGLDPLERLLELCKSLQGEPTLIYCASPKSANKVSKFLLDSGHFQKDNKNDEAVRWLKKEYHPKWYLPKALEHGIGIHHGRIPRSIAQYAVRSFNDEKINFLLCTSTLIEGVNTKAKNVIIFDNKVAREKFDYFTFNNICGRSGRMFQHFIGKVFLFHEPPQEELPMVDFPIFSQLDDVSEKLLIQLEEEDLTDNSKDRLKSIRNNNSLSLKTIRLNSNIDPFNQIKLAEEINNKLQYYATMLNWNGFPPKYEHLELICNLIWNYLVDHGKGVGGVKSASQLTFKIHLLTKHKELIPIINSELKNKTDAEEINESIETVLEFTRYWAQYNFPKYLLALDRIQREVLSKNGFATGDYSYFASQLECLFTNPLFIALDEYGIPIQTSKRLSPYLNLTNSSNLDDLLKQLKALNLSALKISIFEKDLISDSRRFF</sequence>
<dbReference type="EMBL" id="JASJOS010000014">
    <property type="protein sequence ID" value="MDJ1484329.1"/>
    <property type="molecule type" value="Genomic_DNA"/>
</dbReference>
<gene>
    <name evidence="7" type="ORF">QNI16_27780</name>
</gene>
<dbReference type="SMART" id="SM00490">
    <property type="entry name" value="HELICc"/>
    <property type="match status" value="1"/>
</dbReference>
<dbReference type="Pfam" id="PF00271">
    <property type="entry name" value="Helicase_C"/>
    <property type="match status" value="1"/>
</dbReference>
<keyword evidence="4" id="KW-0067">ATP-binding</keyword>
<dbReference type="InterPro" id="IPR027417">
    <property type="entry name" value="P-loop_NTPase"/>
</dbReference>
<dbReference type="GO" id="GO:0003676">
    <property type="term" value="F:nucleic acid binding"/>
    <property type="evidence" value="ECO:0007669"/>
    <property type="project" value="InterPro"/>
</dbReference>
<dbReference type="GO" id="GO:0005524">
    <property type="term" value="F:ATP binding"/>
    <property type="evidence" value="ECO:0007669"/>
    <property type="project" value="UniProtKB-KW"/>
</dbReference>
<dbReference type="AlphaFoldDB" id="A0AAE3QX10"/>
<dbReference type="InterPro" id="IPR014001">
    <property type="entry name" value="Helicase_ATP-bd"/>
</dbReference>
<dbReference type="GO" id="GO:0004386">
    <property type="term" value="F:helicase activity"/>
    <property type="evidence" value="ECO:0007669"/>
    <property type="project" value="UniProtKB-KW"/>
</dbReference>
<evidence type="ECO:0000313" key="7">
    <source>
        <dbReference type="EMBL" id="MDJ1484329.1"/>
    </source>
</evidence>
<evidence type="ECO:0000259" key="6">
    <source>
        <dbReference type="PROSITE" id="PS51194"/>
    </source>
</evidence>
<feature type="domain" description="Helicase ATP-binding" evidence="5">
    <location>
        <begin position="113"/>
        <end position="245"/>
    </location>
</feature>
<evidence type="ECO:0000259" key="5">
    <source>
        <dbReference type="PROSITE" id="PS51192"/>
    </source>
</evidence>